<evidence type="ECO:0000256" key="5">
    <source>
        <dbReference type="SAM" id="SignalP"/>
    </source>
</evidence>
<dbReference type="PANTHER" id="PTHR46847">
    <property type="entry name" value="D-ALLOSE-BINDING PERIPLASMIC PROTEIN-RELATED"/>
    <property type="match status" value="1"/>
</dbReference>
<name>A0AAW5C354_9FIRM</name>
<dbReference type="Proteomes" id="UP001299608">
    <property type="component" value="Unassembled WGS sequence"/>
</dbReference>
<feature type="chain" id="PRO_5043520838" evidence="5">
    <location>
        <begin position="19"/>
        <end position="363"/>
    </location>
</feature>
<evidence type="ECO:0000256" key="2">
    <source>
        <dbReference type="ARBA" id="ARBA00007639"/>
    </source>
</evidence>
<feature type="region of interest" description="Disordered" evidence="4">
    <location>
        <begin position="19"/>
        <end position="63"/>
    </location>
</feature>
<organism evidence="7 8">
    <name type="scientific">Enterocloster aldenensis</name>
    <dbReference type="NCBI Taxonomy" id="358742"/>
    <lineage>
        <taxon>Bacteria</taxon>
        <taxon>Bacillati</taxon>
        <taxon>Bacillota</taxon>
        <taxon>Clostridia</taxon>
        <taxon>Lachnospirales</taxon>
        <taxon>Lachnospiraceae</taxon>
        <taxon>Enterocloster</taxon>
    </lineage>
</organism>
<dbReference type="GO" id="GO:0030246">
    <property type="term" value="F:carbohydrate binding"/>
    <property type="evidence" value="ECO:0007669"/>
    <property type="project" value="UniProtKB-ARBA"/>
</dbReference>
<gene>
    <name evidence="7" type="ORF">L0N08_23900</name>
</gene>
<comment type="similarity">
    <text evidence="2">Belongs to the bacterial solute-binding protein 2 family.</text>
</comment>
<dbReference type="InterPro" id="IPR025997">
    <property type="entry name" value="SBP_2_dom"/>
</dbReference>
<evidence type="ECO:0000256" key="4">
    <source>
        <dbReference type="SAM" id="MobiDB-lite"/>
    </source>
</evidence>
<evidence type="ECO:0000259" key="6">
    <source>
        <dbReference type="Pfam" id="PF13407"/>
    </source>
</evidence>
<comment type="subcellular location">
    <subcellularLocation>
        <location evidence="1">Cell envelope</location>
    </subcellularLocation>
</comment>
<dbReference type="SUPFAM" id="SSF53822">
    <property type="entry name" value="Periplasmic binding protein-like I"/>
    <property type="match status" value="1"/>
</dbReference>
<dbReference type="Gene3D" id="3.40.50.2300">
    <property type="match status" value="2"/>
</dbReference>
<dbReference type="InterPro" id="IPR028082">
    <property type="entry name" value="Peripla_BP_I"/>
</dbReference>
<accession>A0AAW5C354</accession>
<evidence type="ECO:0000256" key="3">
    <source>
        <dbReference type="ARBA" id="ARBA00022729"/>
    </source>
</evidence>
<protein>
    <submittedName>
        <fullName evidence="7">Substrate-binding domain-containing protein</fullName>
    </submittedName>
</protein>
<feature type="domain" description="Periplasmic binding protein" evidence="6">
    <location>
        <begin position="69"/>
        <end position="328"/>
    </location>
</feature>
<dbReference type="RefSeq" id="WP_166460263.1">
    <property type="nucleotide sequence ID" value="NZ_JAKNGE010000038.1"/>
</dbReference>
<proteinExistence type="inferred from homology"/>
<sequence length="363" mass="38905">MKKTLAVLMALAMAASMAGCGAGSQPASGDTGAKTEAASSDQEKSGTGDKENQGTEGQDTAEAGRKYRIGFANASISNSWRVKMRDMLVDECDRLGVELIETDAHDDANTQNSNIEAMLQQDLDAILITPCVEDAANPGIEAAFETGIPVIIFDRTCTTEDYTHFVGYSDKQNGAECARMLVEALTQRYGEPKGNIIALDTMAGSSTDNFQKEGQDSVFSQYPDIKIIARQYTDFEVSKGKSFMEDCLAKFGPGEIDGFISQDGGVTLGAVDAIKEAGRDQEGIIFTNADGINGVVKMIKDGSCVGLTQFPCAASVDALHVAIDCIEGKGPEEKDVMMDSIVVTKDNVDEYLMPDGDDYDWTY</sequence>
<evidence type="ECO:0000313" key="7">
    <source>
        <dbReference type="EMBL" id="MCG4748465.1"/>
    </source>
</evidence>
<dbReference type="Pfam" id="PF13407">
    <property type="entry name" value="Peripla_BP_4"/>
    <property type="match status" value="1"/>
</dbReference>
<comment type="caution">
    <text evidence="7">The sequence shown here is derived from an EMBL/GenBank/DDBJ whole genome shotgun (WGS) entry which is preliminary data.</text>
</comment>
<reference evidence="7" key="1">
    <citation type="submission" date="2022-01" db="EMBL/GenBank/DDBJ databases">
        <title>Collection of gut derived symbiotic bacterial strains cultured from healthy donors.</title>
        <authorList>
            <person name="Lin H."/>
            <person name="Kohout C."/>
            <person name="Waligurski E."/>
            <person name="Pamer E.G."/>
        </authorList>
    </citation>
    <scope>NUCLEOTIDE SEQUENCE</scope>
    <source>
        <strain evidence="7">DFI.6.55</strain>
    </source>
</reference>
<dbReference type="PANTHER" id="PTHR46847:SF1">
    <property type="entry name" value="D-ALLOSE-BINDING PERIPLASMIC PROTEIN-RELATED"/>
    <property type="match status" value="1"/>
</dbReference>
<dbReference type="EMBL" id="JAKNGE010000038">
    <property type="protein sequence ID" value="MCG4748465.1"/>
    <property type="molecule type" value="Genomic_DNA"/>
</dbReference>
<evidence type="ECO:0000313" key="8">
    <source>
        <dbReference type="Proteomes" id="UP001299608"/>
    </source>
</evidence>
<evidence type="ECO:0000256" key="1">
    <source>
        <dbReference type="ARBA" id="ARBA00004196"/>
    </source>
</evidence>
<feature type="compositionally biased region" description="Basic and acidic residues" evidence="4">
    <location>
        <begin position="41"/>
        <end position="53"/>
    </location>
</feature>
<keyword evidence="3 5" id="KW-0732">Signal</keyword>
<dbReference type="PROSITE" id="PS51257">
    <property type="entry name" value="PROKAR_LIPOPROTEIN"/>
    <property type="match status" value="1"/>
</dbReference>
<feature type="signal peptide" evidence="5">
    <location>
        <begin position="1"/>
        <end position="18"/>
    </location>
</feature>
<dbReference type="AlphaFoldDB" id="A0AAW5C354"/>
<dbReference type="GO" id="GO:0030313">
    <property type="term" value="C:cell envelope"/>
    <property type="evidence" value="ECO:0007669"/>
    <property type="project" value="UniProtKB-SubCell"/>
</dbReference>